<evidence type="ECO:0000313" key="3">
    <source>
        <dbReference type="Proteomes" id="UP001596137"/>
    </source>
</evidence>
<organism evidence="2 3">
    <name type="scientific">Sphaerisporangium aureirubrum</name>
    <dbReference type="NCBI Taxonomy" id="1544736"/>
    <lineage>
        <taxon>Bacteria</taxon>
        <taxon>Bacillati</taxon>
        <taxon>Actinomycetota</taxon>
        <taxon>Actinomycetes</taxon>
        <taxon>Streptosporangiales</taxon>
        <taxon>Streptosporangiaceae</taxon>
        <taxon>Sphaerisporangium</taxon>
    </lineage>
</organism>
<proteinExistence type="predicted"/>
<feature type="compositionally biased region" description="Low complexity" evidence="1">
    <location>
        <begin position="139"/>
        <end position="149"/>
    </location>
</feature>
<gene>
    <name evidence="2" type="ORF">ACFP1K_15500</name>
</gene>
<evidence type="ECO:0008006" key="4">
    <source>
        <dbReference type="Google" id="ProtNLM"/>
    </source>
</evidence>
<name>A0ABW1NKA2_9ACTN</name>
<keyword evidence="3" id="KW-1185">Reference proteome</keyword>
<accession>A0ABW1NKA2</accession>
<dbReference type="Proteomes" id="UP001596137">
    <property type="component" value="Unassembled WGS sequence"/>
</dbReference>
<evidence type="ECO:0000313" key="2">
    <source>
        <dbReference type="EMBL" id="MFC6082572.1"/>
    </source>
</evidence>
<dbReference type="EMBL" id="JBHSRF010000018">
    <property type="protein sequence ID" value="MFC6082572.1"/>
    <property type="molecule type" value="Genomic_DNA"/>
</dbReference>
<feature type="region of interest" description="Disordered" evidence="1">
    <location>
        <begin position="106"/>
        <end position="180"/>
    </location>
</feature>
<protein>
    <recommendedName>
        <fullName evidence="4">GGDEF domain-containing protein</fullName>
    </recommendedName>
</protein>
<feature type="compositionally biased region" description="Gly residues" evidence="1">
    <location>
        <begin position="150"/>
        <end position="171"/>
    </location>
</feature>
<dbReference type="RefSeq" id="WP_380752898.1">
    <property type="nucleotide sequence ID" value="NZ_JBHSRF010000018.1"/>
</dbReference>
<comment type="caution">
    <text evidence="2">The sequence shown here is derived from an EMBL/GenBank/DDBJ whole genome shotgun (WGS) entry which is preliminary data.</text>
</comment>
<sequence>MSAGQAGGSGGGAAWGELVARRARRWSRGVRDHRLTRVAYDVPAVSAVALADVPGRAAEDWPDGDYACVGVRFAARLGPLPRGRRYVAVYLRVRLDDHRAAVVDLRASGGPAGPGGRPSGAADPGYPGQGDRTSGGWGAEAWGPEAWGPEGRGPEGWGPEGWGSEAGGFGRRGSRERGSGVGNVARVSATGLGDPVFDWLFGDVTGRQEVPGACAGYALLRVPSGMAELAGELRVDSSVRHPAFWRAPGTGAVEHVRARAPWRFTVPVPLLTPLAPPRTPAARDVPVSRRVPPEVTAASGPSGEGTFAEGPFAPVGRPREARVPDGVTRVRLCLAADMERFSRFRNPEAVRAQRRLADVLAQAREHAGLADADVDLQLSGDGQFAVLPEHLDETVVIPLLVEGLRQSLAEVNADLSEHARVRLRVAVHRGLTTRARNGWVGDATIAVRRILDSAAAREALSGHPGADFVLIVPDGLYRDVIGHGYGRLRPETFHQVEATLPEKGFTERAWIHIPAT</sequence>
<reference evidence="3" key="1">
    <citation type="journal article" date="2019" name="Int. J. Syst. Evol. Microbiol.">
        <title>The Global Catalogue of Microorganisms (GCM) 10K type strain sequencing project: providing services to taxonomists for standard genome sequencing and annotation.</title>
        <authorList>
            <consortium name="The Broad Institute Genomics Platform"/>
            <consortium name="The Broad Institute Genome Sequencing Center for Infectious Disease"/>
            <person name="Wu L."/>
            <person name="Ma J."/>
        </authorList>
    </citation>
    <scope>NUCLEOTIDE SEQUENCE [LARGE SCALE GENOMIC DNA]</scope>
    <source>
        <strain evidence="3">JCM 30346</strain>
    </source>
</reference>
<evidence type="ECO:0000256" key="1">
    <source>
        <dbReference type="SAM" id="MobiDB-lite"/>
    </source>
</evidence>
<feature type="region of interest" description="Disordered" evidence="1">
    <location>
        <begin position="294"/>
        <end position="320"/>
    </location>
</feature>